<name>A0A2I9E2I7_9DEIO</name>
<evidence type="ECO:0000313" key="3">
    <source>
        <dbReference type="Proteomes" id="UP000236569"/>
    </source>
</evidence>
<dbReference type="Pfam" id="PF05598">
    <property type="entry name" value="DUF772"/>
    <property type="match status" value="1"/>
</dbReference>
<dbReference type="OrthoDB" id="52455at2"/>
<organism evidence="2 3">
    <name type="scientific">Deinococcus aerius</name>
    <dbReference type="NCBI Taxonomy" id="200253"/>
    <lineage>
        <taxon>Bacteria</taxon>
        <taxon>Thermotogati</taxon>
        <taxon>Deinococcota</taxon>
        <taxon>Deinococci</taxon>
        <taxon>Deinococcales</taxon>
        <taxon>Deinococcaceae</taxon>
        <taxon>Deinococcus</taxon>
    </lineage>
</organism>
<evidence type="ECO:0000259" key="1">
    <source>
        <dbReference type="Pfam" id="PF05598"/>
    </source>
</evidence>
<reference evidence="3" key="1">
    <citation type="submission" date="2018-01" db="EMBL/GenBank/DDBJ databases">
        <title>Draft Genome Sequence of the Radioresistant Bacterium Deinococcus aerius TR0125, Isolated from the Higher Atmosphere above Japan.</title>
        <authorList>
            <person name="Satoh K."/>
            <person name="Arai H."/>
            <person name="Sanzen T."/>
            <person name="Kawaguchi Y."/>
            <person name="Hayashi H."/>
            <person name="Yokobori S."/>
            <person name="Yamagishi A."/>
            <person name="Oono Y."/>
            <person name="Narumi I."/>
        </authorList>
    </citation>
    <scope>NUCLEOTIDE SEQUENCE [LARGE SCALE GENOMIC DNA]</scope>
    <source>
        <strain evidence="3">TR0125</strain>
    </source>
</reference>
<gene>
    <name evidence="2" type="ORF">DAERI_210001</name>
</gene>
<feature type="domain" description="Transposase InsH N-terminal" evidence="1">
    <location>
        <begin position="19"/>
        <end position="112"/>
    </location>
</feature>
<comment type="caution">
    <text evidence="2">The sequence shown here is derived from an EMBL/GenBank/DDBJ whole genome shotgun (WGS) entry which is preliminary data.</text>
</comment>
<dbReference type="EMBL" id="BFAG01000021">
    <property type="protein sequence ID" value="GBF08005.1"/>
    <property type="molecule type" value="Genomic_DNA"/>
</dbReference>
<dbReference type="AlphaFoldDB" id="A0A2I9E2I7"/>
<keyword evidence="3" id="KW-1185">Reference proteome</keyword>
<feature type="non-terminal residue" evidence="2">
    <location>
        <position position="392"/>
    </location>
</feature>
<accession>A0A2I9E2I7</accession>
<dbReference type="Proteomes" id="UP000236569">
    <property type="component" value="Unassembled WGS sequence"/>
</dbReference>
<dbReference type="InterPro" id="IPR008490">
    <property type="entry name" value="Transposase_InsH_N"/>
</dbReference>
<proteinExistence type="predicted"/>
<dbReference type="PANTHER" id="PTHR35604">
    <property type="entry name" value="TRANSPOSASE INSH FOR INSERTION SEQUENCE ELEMENT IS5A-RELATED"/>
    <property type="match status" value="1"/>
</dbReference>
<evidence type="ECO:0000313" key="2">
    <source>
        <dbReference type="EMBL" id="GBF08005.1"/>
    </source>
</evidence>
<dbReference type="PANTHER" id="PTHR35604:SF2">
    <property type="entry name" value="TRANSPOSASE INSH FOR INSERTION SEQUENCE ELEMENT IS5A-RELATED"/>
    <property type="match status" value="1"/>
</dbReference>
<protein>
    <submittedName>
        <fullName evidence="2">Alr7249 protein</fullName>
    </submittedName>
</protein>
<sequence>MLRPMPIPVIPDATARVARAAFPKGTLCMRLRDTFDALYRDEDFAGLYPNTGHPGVPPWRLALVTVFQFLEHLSDRQAAEQVRGRIDWKYALSLELDDPGFNFSVLCEFRARLIAGGQEQLLLDRLLTCFREQGLLKLRGRQRTDSTHVLSCARKLSRLESVGETLRAALNAIATVAPEWLSWCPEGWFSRYGPRVEMARMPKGQEEGRAYASEVGQDGFLLLERLDTAGPEEVRSLPAVEVLRRMWTLQFVRDESGVRLQAGRTENVRDRFNSPYDPEALYAAKGGMGWYGYRVHLTEVCDVDAPHIITNVTTTEAALTDYEAIDDIHHALAAREVLPGEHLMDGGYVSGDLMIRAKARHGVEVIGPTRRNPSWQARTGGYDVSAFEIDWE</sequence>